<sequence>MHVKSDTRRDRLRHVGARKPEGNINRKALDDAIDIEYLLSEKIGHASFRVPVNFTVKDVIVIKNLSNFAHCCNSLPHTILSPQENEPVRVPLPPNTPRHHLLLTCASGTLFFSHPPS</sequence>
<comment type="caution">
    <text evidence="2">The sequence shown here is derived from an EMBL/GenBank/DDBJ whole genome shotgun (WGS) entry which is preliminary data.</text>
</comment>
<accession>A0AAN9S3F8</accession>
<feature type="region of interest" description="Disordered" evidence="1">
    <location>
        <begin position="1"/>
        <end position="20"/>
    </location>
</feature>
<proteinExistence type="predicted"/>
<dbReference type="EMBL" id="JAYMYS010000006">
    <property type="protein sequence ID" value="KAK7388010.1"/>
    <property type="molecule type" value="Genomic_DNA"/>
</dbReference>
<gene>
    <name evidence="2" type="ORF">VNO78_22810</name>
</gene>
<dbReference type="AlphaFoldDB" id="A0AAN9S3F8"/>
<evidence type="ECO:0000256" key="1">
    <source>
        <dbReference type="SAM" id="MobiDB-lite"/>
    </source>
</evidence>
<evidence type="ECO:0000313" key="3">
    <source>
        <dbReference type="Proteomes" id="UP001386955"/>
    </source>
</evidence>
<dbReference type="Proteomes" id="UP001386955">
    <property type="component" value="Unassembled WGS sequence"/>
</dbReference>
<reference evidence="2 3" key="1">
    <citation type="submission" date="2024-01" db="EMBL/GenBank/DDBJ databases">
        <title>The genomes of 5 underutilized Papilionoideae crops provide insights into root nodulation and disease resistanc.</title>
        <authorList>
            <person name="Jiang F."/>
        </authorList>
    </citation>
    <scope>NUCLEOTIDE SEQUENCE [LARGE SCALE GENOMIC DNA]</scope>
    <source>
        <strain evidence="2">DUOXIRENSHENG_FW03</strain>
        <tissue evidence="2">Leaves</tissue>
    </source>
</reference>
<evidence type="ECO:0000313" key="2">
    <source>
        <dbReference type="EMBL" id="KAK7388010.1"/>
    </source>
</evidence>
<protein>
    <submittedName>
        <fullName evidence="2">Uncharacterized protein</fullName>
    </submittedName>
</protein>
<keyword evidence="3" id="KW-1185">Reference proteome</keyword>
<organism evidence="2 3">
    <name type="scientific">Psophocarpus tetragonolobus</name>
    <name type="common">Winged bean</name>
    <name type="synonym">Dolichos tetragonolobus</name>
    <dbReference type="NCBI Taxonomy" id="3891"/>
    <lineage>
        <taxon>Eukaryota</taxon>
        <taxon>Viridiplantae</taxon>
        <taxon>Streptophyta</taxon>
        <taxon>Embryophyta</taxon>
        <taxon>Tracheophyta</taxon>
        <taxon>Spermatophyta</taxon>
        <taxon>Magnoliopsida</taxon>
        <taxon>eudicotyledons</taxon>
        <taxon>Gunneridae</taxon>
        <taxon>Pentapetalae</taxon>
        <taxon>rosids</taxon>
        <taxon>fabids</taxon>
        <taxon>Fabales</taxon>
        <taxon>Fabaceae</taxon>
        <taxon>Papilionoideae</taxon>
        <taxon>50 kb inversion clade</taxon>
        <taxon>NPAAA clade</taxon>
        <taxon>indigoferoid/millettioid clade</taxon>
        <taxon>Phaseoleae</taxon>
        <taxon>Psophocarpus</taxon>
    </lineage>
</organism>
<name>A0AAN9S3F8_PSOTE</name>